<evidence type="ECO:0000313" key="6">
    <source>
        <dbReference type="EMBL" id="MCS0631068.1"/>
    </source>
</evidence>
<evidence type="ECO:0000259" key="5">
    <source>
        <dbReference type="PROSITE" id="PS01124"/>
    </source>
</evidence>
<dbReference type="Gene3D" id="1.10.10.60">
    <property type="entry name" value="Homeodomain-like"/>
    <property type="match status" value="2"/>
</dbReference>
<evidence type="ECO:0000256" key="1">
    <source>
        <dbReference type="ARBA" id="ARBA00023015"/>
    </source>
</evidence>
<dbReference type="InterPro" id="IPR009057">
    <property type="entry name" value="Homeodomain-like_sf"/>
</dbReference>
<dbReference type="SMART" id="SM00342">
    <property type="entry name" value="HTH_ARAC"/>
    <property type="match status" value="1"/>
</dbReference>
<dbReference type="InterPro" id="IPR020449">
    <property type="entry name" value="Tscrpt_reg_AraC-type_HTH"/>
</dbReference>
<dbReference type="EMBL" id="JANUHC010000006">
    <property type="protein sequence ID" value="MCS0631068.1"/>
    <property type="molecule type" value="Genomic_DNA"/>
</dbReference>
<reference evidence="6" key="1">
    <citation type="submission" date="2022-08" db="EMBL/GenBank/DDBJ databases">
        <title>Reclassification of Massilia species as members of the genera Telluria, Duganella, Pseudoduganella, Mokoshia gen. nov. and Zemynaea gen. nov. using orthogonal and non-orthogonal genome-based approaches.</title>
        <authorList>
            <person name="Bowman J.P."/>
        </authorList>
    </citation>
    <scope>NUCLEOTIDE SEQUENCE</scope>
    <source>
        <strain evidence="6">LMG 11547</strain>
    </source>
</reference>
<evidence type="ECO:0000313" key="7">
    <source>
        <dbReference type="Proteomes" id="UP001165263"/>
    </source>
</evidence>
<sequence length="400" mass="44811">MQEFYKKALYAFILIVLADALLAIVLVDRSYLSQPLLPAQEGGDERALRWRHGFTSIPYDGRLIRLDSTARDQLKFDLNLPADGTDPNVSADLLAVDGKGRPLQADLSKYRTVSFVAKCSPASSMFFLASIFDEHVSQPGNYLTYPPAQTFFSCNEQGVPVTIDLTRLTIPPWWFDTVHRDLSRQDYVLDRVERFVFGATGQSPRGVPAHVEISWITLHGRDYRYLAWLAGLVAVGWVGFGVWFFRAQARAMLASVDTHLKKDLPLVAYRQLTLEPYRDKEKAAVLKFIATNYTNPELDLEGVVAATGTNRTKVNDVLKSELGMTFTSYLNKLRLTEAARLLTENGDTTVAEIAYSVGYANVSYFNKLFKEEYGCTPKAFRTLADQQEPPADPVQETAAP</sequence>
<comment type="caution">
    <text evidence="6">The sequence shown here is derived from an EMBL/GenBank/DDBJ whole genome shotgun (WGS) entry which is preliminary data.</text>
</comment>
<dbReference type="PANTHER" id="PTHR43280:SF27">
    <property type="entry name" value="TRANSCRIPTIONAL REGULATOR MTLR"/>
    <property type="match status" value="1"/>
</dbReference>
<keyword evidence="4" id="KW-0812">Transmembrane</keyword>
<feature type="domain" description="HTH araC/xylS-type" evidence="5">
    <location>
        <begin position="283"/>
        <end position="383"/>
    </location>
</feature>
<proteinExistence type="predicted"/>
<keyword evidence="7" id="KW-1185">Reference proteome</keyword>
<dbReference type="PROSITE" id="PS00041">
    <property type="entry name" value="HTH_ARAC_FAMILY_1"/>
    <property type="match status" value="1"/>
</dbReference>
<dbReference type="Proteomes" id="UP001165263">
    <property type="component" value="Unassembled WGS sequence"/>
</dbReference>
<keyword evidence="1" id="KW-0805">Transcription regulation</keyword>
<keyword evidence="2" id="KW-0238">DNA-binding</keyword>
<organism evidence="6 7">
    <name type="scientific">Telluria mixta</name>
    <dbReference type="NCBI Taxonomy" id="34071"/>
    <lineage>
        <taxon>Bacteria</taxon>
        <taxon>Pseudomonadati</taxon>
        <taxon>Pseudomonadota</taxon>
        <taxon>Betaproteobacteria</taxon>
        <taxon>Burkholderiales</taxon>
        <taxon>Oxalobacteraceae</taxon>
        <taxon>Telluria group</taxon>
        <taxon>Telluria</taxon>
    </lineage>
</organism>
<keyword evidence="4" id="KW-1133">Transmembrane helix</keyword>
<dbReference type="PROSITE" id="PS01124">
    <property type="entry name" value="HTH_ARAC_FAMILY_2"/>
    <property type="match status" value="1"/>
</dbReference>
<dbReference type="Pfam" id="PF12833">
    <property type="entry name" value="HTH_18"/>
    <property type="match status" value="1"/>
</dbReference>
<dbReference type="InterPro" id="IPR018062">
    <property type="entry name" value="HTH_AraC-typ_CS"/>
</dbReference>
<dbReference type="PRINTS" id="PR00032">
    <property type="entry name" value="HTHARAC"/>
</dbReference>
<name>A0ABT2C108_9BURK</name>
<keyword evidence="4" id="KW-0472">Membrane</keyword>
<protein>
    <submittedName>
        <fullName evidence="6">Helix-turn-helix transcriptional regulator</fullName>
    </submittedName>
</protein>
<accession>A0ABT2C108</accession>
<dbReference type="PANTHER" id="PTHR43280">
    <property type="entry name" value="ARAC-FAMILY TRANSCRIPTIONAL REGULATOR"/>
    <property type="match status" value="1"/>
</dbReference>
<keyword evidence="3" id="KW-0804">Transcription</keyword>
<dbReference type="RefSeq" id="WP_259450155.1">
    <property type="nucleotide sequence ID" value="NZ_CP119520.1"/>
</dbReference>
<evidence type="ECO:0000256" key="3">
    <source>
        <dbReference type="ARBA" id="ARBA00023163"/>
    </source>
</evidence>
<evidence type="ECO:0000256" key="4">
    <source>
        <dbReference type="SAM" id="Phobius"/>
    </source>
</evidence>
<dbReference type="SUPFAM" id="SSF46689">
    <property type="entry name" value="Homeodomain-like"/>
    <property type="match status" value="1"/>
</dbReference>
<feature type="transmembrane region" description="Helical" evidence="4">
    <location>
        <begin position="225"/>
        <end position="245"/>
    </location>
</feature>
<gene>
    <name evidence="6" type="ORF">NX786_17175</name>
</gene>
<evidence type="ECO:0000256" key="2">
    <source>
        <dbReference type="ARBA" id="ARBA00023125"/>
    </source>
</evidence>
<dbReference type="InterPro" id="IPR018060">
    <property type="entry name" value="HTH_AraC"/>
</dbReference>